<dbReference type="EMBL" id="VXIV02000697">
    <property type="protein sequence ID" value="KAF6036597.1"/>
    <property type="molecule type" value="Genomic_DNA"/>
</dbReference>
<accession>A0A7J7KE76</accession>
<reference evidence="1" key="1">
    <citation type="submission" date="2020-06" db="EMBL/GenBank/DDBJ databases">
        <title>Draft genome of Bugula neritina, a colonial animal packing powerful symbionts and potential medicines.</title>
        <authorList>
            <person name="Rayko M."/>
        </authorList>
    </citation>
    <scope>NUCLEOTIDE SEQUENCE [LARGE SCALE GENOMIC DNA]</scope>
    <source>
        <strain evidence="1">Kwan_BN1</strain>
    </source>
</reference>
<proteinExistence type="predicted"/>
<sequence>MEEYIAELESLLAKHLEDAETTGNWIDYVKAAICAGPGLSRCWESFPMIHARSGRVAVIRYMREPITCL</sequence>
<evidence type="ECO:0000313" key="2">
    <source>
        <dbReference type="Proteomes" id="UP000593567"/>
    </source>
</evidence>
<organism evidence="1 2">
    <name type="scientific">Bugula neritina</name>
    <name type="common">Brown bryozoan</name>
    <name type="synonym">Sertularia neritina</name>
    <dbReference type="NCBI Taxonomy" id="10212"/>
    <lineage>
        <taxon>Eukaryota</taxon>
        <taxon>Metazoa</taxon>
        <taxon>Spiralia</taxon>
        <taxon>Lophotrochozoa</taxon>
        <taxon>Bryozoa</taxon>
        <taxon>Gymnolaemata</taxon>
        <taxon>Cheilostomatida</taxon>
        <taxon>Flustrina</taxon>
        <taxon>Buguloidea</taxon>
        <taxon>Bugulidae</taxon>
        <taxon>Bugula</taxon>
    </lineage>
</organism>
<gene>
    <name evidence="1" type="ORF">EB796_005094</name>
</gene>
<name>A0A7J7KE76_BUGNE</name>
<dbReference type="Proteomes" id="UP000593567">
    <property type="component" value="Unassembled WGS sequence"/>
</dbReference>
<keyword evidence="2" id="KW-1185">Reference proteome</keyword>
<comment type="caution">
    <text evidence="1">The sequence shown here is derived from an EMBL/GenBank/DDBJ whole genome shotgun (WGS) entry which is preliminary data.</text>
</comment>
<dbReference type="AlphaFoldDB" id="A0A7J7KE76"/>
<protein>
    <submittedName>
        <fullName evidence="1">Uncharacterized protein</fullName>
    </submittedName>
</protein>
<evidence type="ECO:0000313" key="1">
    <source>
        <dbReference type="EMBL" id="KAF6036597.1"/>
    </source>
</evidence>